<accession>A0A1H1C6T0</accession>
<dbReference type="AlphaFoldDB" id="A0A1H1C6T0"/>
<sequence length="37" mass="3604">MRRRIAAAVLAGLMALGFAAATTSAAAPAVAEVTPCC</sequence>
<organism evidence="2 3">
    <name type="scientific">Thermostaphylospora chromogena</name>
    <dbReference type="NCBI Taxonomy" id="35622"/>
    <lineage>
        <taxon>Bacteria</taxon>
        <taxon>Bacillati</taxon>
        <taxon>Actinomycetota</taxon>
        <taxon>Actinomycetes</taxon>
        <taxon>Streptosporangiales</taxon>
        <taxon>Thermomonosporaceae</taxon>
        <taxon>Thermostaphylospora</taxon>
    </lineage>
</organism>
<evidence type="ECO:0000313" key="3">
    <source>
        <dbReference type="Proteomes" id="UP000217103"/>
    </source>
</evidence>
<protein>
    <submittedName>
        <fullName evidence="2">Uncharacterized protein</fullName>
    </submittedName>
</protein>
<dbReference type="Proteomes" id="UP000217103">
    <property type="component" value="Unassembled WGS sequence"/>
</dbReference>
<reference evidence="2 3" key="1">
    <citation type="submission" date="2016-10" db="EMBL/GenBank/DDBJ databases">
        <authorList>
            <person name="de Groot N.N."/>
        </authorList>
    </citation>
    <scope>NUCLEOTIDE SEQUENCE [LARGE SCALE GENOMIC DNA]</scope>
    <source>
        <strain evidence="2 3">DSM 43794</strain>
    </source>
</reference>
<proteinExistence type="predicted"/>
<evidence type="ECO:0000256" key="1">
    <source>
        <dbReference type="SAM" id="SignalP"/>
    </source>
</evidence>
<dbReference type="EMBL" id="FNKK01000002">
    <property type="protein sequence ID" value="SDQ59819.1"/>
    <property type="molecule type" value="Genomic_DNA"/>
</dbReference>
<feature type="signal peptide" evidence="1">
    <location>
        <begin position="1"/>
        <end position="21"/>
    </location>
</feature>
<keyword evidence="3" id="KW-1185">Reference proteome</keyword>
<name>A0A1H1C6T0_9ACTN</name>
<evidence type="ECO:0000313" key="2">
    <source>
        <dbReference type="EMBL" id="SDQ59819.1"/>
    </source>
</evidence>
<keyword evidence="1" id="KW-0732">Signal</keyword>
<feature type="chain" id="PRO_5039386447" evidence="1">
    <location>
        <begin position="22"/>
        <end position="37"/>
    </location>
</feature>
<gene>
    <name evidence="2" type="ORF">SAMN04489764_1322</name>
</gene>